<dbReference type="VEuPathDB" id="VectorBase:ACON2_037266"/>
<dbReference type="Pfam" id="PF12044">
    <property type="entry name" value="Metallopep"/>
    <property type="match status" value="1"/>
</dbReference>
<dbReference type="InterPro" id="IPR053002">
    <property type="entry name" value="Metalloproteinase_M10B"/>
</dbReference>
<evidence type="ECO:0000313" key="1">
    <source>
        <dbReference type="EnsemblMetazoa" id="ACOM034052-PA.1"/>
    </source>
</evidence>
<name>A0A8W7PLT9_ANOCL</name>
<protein>
    <submittedName>
        <fullName evidence="1">Uncharacterized protein</fullName>
    </submittedName>
</protein>
<dbReference type="PANTHER" id="PTHR21054">
    <property type="entry name" value="ZINC METALLOPROTEINASE-RELATED"/>
    <property type="match status" value="1"/>
</dbReference>
<dbReference type="EnsemblMetazoa" id="ACOM034052-RA">
    <property type="protein sequence ID" value="ACOM034052-PA.1"/>
    <property type="gene ID" value="ACOM034052"/>
</dbReference>
<organism evidence="1">
    <name type="scientific">Anopheles coluzzii</name>
    <name type="common">African malaria mosquito</name>
    <dbReference type="NCBI Taxonomy" id="1518534"/>
    <lineage>
        <taxon>Eukaryota</taxon>
        <taxon>Metazoa</taxon>
        <taxon>Ecdysozoa</taxon>
        <taxon>Arthropoda</taxon>
        <taxon>Hexapoda</taxon>
        <taxon>Insecta</taxon>
        <taxon>Pterygota</taxon>
        <taxon>Neoptera</taxon>
        <taxon>Endopterygota</taxon>
        <taxon>Diptera</taxon>
        <taxon>Nematocera</taxon>
        <taxon>Culicoidea</taxon>
        <taxon>Culicidae</taxon>
        <taxon>Anophelinae</taxon>
        <taxon>Anopheles</taxon>
    </lineage>
</organism>
<dbReference type="Proteomes" id="UP000075882">
    <property type="component" value="Unassembled WGS sequence"/>
</dbReference>
<dbReference type="PANTHER" id="PTHR21054:SF2">
    <property type="entry name" value="MIP04191P"/>
    <property type="match status" value="1"/>
</dbReference>
<dbReference type="AlphaFoldDB" id="A0A8W7PLT9"/>
<sequence length="499" mass="55201">MCDLKHNVQLKNVQQGEVFNYSTILLKGDLANPCCGGKFRIVSDNSQSVPFSVAIEKAVGSEGESKQVIRKFRILLRLSPGEHQYAVQYCSTQTCVRLVYTAPERRFTVAPVYIICKGHSGHYQSSENDAHNDSEHACRKITLAIELLQCLYAEKLQEHGFGRKTFALEAPCRPFYAELQWAQSTTMTEDALWHRFAAELVHRKHYDMERVKVVGFLSSTHFEGISDGDYSYENIRKRTTGHAALGGGGLALFGTGCLYTWPSTLETVCDALLSEQPIDCAKLLDDSNYRRTYGGCFATTLGSVCHEMGHTFDLGHTPDGSIMGDGFDAIDNVFVGAAGGRALGANGPKRLIATKPGGLAGRLTQLKRPGEVLRQRLEAKQNDGVFFAPTSALTLSYHRWFNDARKGCGGGSMNFDNTTRTVSCNGSSIVLVELRSTDSGMMQKCWTFQEQQQSRPISFTLPRLANLPDLTLYSDYPKAPPPLTVRDCSPVYSRRKVIT</sequence>
<accession>A0A8W7PLT9</accession>
<reference evidence="1" key="1">
    <citation type="submission" date="2022-08" db="UniProtKB">
        <authorList>
            <consortium name="EnsemblMetazoa"/>
        </authorList>
    </citation>
    <scope>IDENTIFICATION</scope>
</reference>
<proteinExistence type="predicted"/>
<dbReference type="InterPro" id="IPR021917">
    <property type="entry name" value="Unchr_Zn-peptidase-like"/>
</dbReference>